<feature type="transmembrane region" description="Helical" evidence="9">
    <location>
        <begin position="51"/>
        <end position="72"/>
    </location>
</feature>
<dbReference type="EC" id="2.7.13.3" evidence="2"/>
<evidence type="ECO:0000256" key="2">
    <source>
        <dbReference type="ARBA" id="ARBA00012438"/>
    </source>
</evidence>
<evidence type="ECO:0000256" key="4">
    <source>
        <dbReference type="ARBA" id="ARBA00022679"/>
    </source>
</evidence>
<evidence type="ECO:0000256" key="9">
    <source>
        <dbReference type="SAM" id="Phobius"/>
    </source>
</evidence>
<dbReference type="GO" id="GO:0016020">
    <property type="term" value="C:membrane"/>
    <property type="evidence" value="ECO:0007669"/>
    <property type="project" value="InterPro"/>
</dbReference>
<accession>A0A1H1AZU9</accession>
<feature type="transmembrane region" description="Helical" evidence="9">
    <location>
        <begin position="105"/>
        <end position="130"/>
    </location>
</feature>
<dbReference type="GO" id="GO:0046983">
    <property type="term" value="F:protein dimerization activity"/>
    <property type="evidence" value="ECO:0007669"/>
    <property type="project" value="InterPro"/>
</dbReference>
<dbReference type="InterPro" id="IPR036890">
    <property type="entry name" value="HATPase_C_sf"/>
</dbReference>
<dbReference type="RefSeq" id="WP_074699619.1">
    <property type="nucleotide sequence ID" value="NZ_CP018863.1"/>
</dbReference>
<evidence type="ECO:0000256" key="5">
    <source>
        <dbReference type="ARBA" id="ARBA00022741"/>
    </source>
</evidence>
<evidence type="ECO:0000256" key="6">
    <source>
        <dbReference type="ARBA" id="ARBA00022777"/>
    </source>
</evidence>
<comment type="catalytic activity">
    <reaction evidence="1">
        <text>ATP + protein L-histidine = ADP + protein N-phospho-L-histidine.</text>
        <dbReference type="EC" id="2.7.13.3"/>
    </reaction>
</comment>
<name>A0A1H1AZU9_9MICC</name>
<dbReference type="InterPro" id="IPR011712">
    <property type="entry name" value="Sig_transdc_His_kin_sub3_dim/P"/>
</dbReference>
<dbReference type="AlphaFoldDB" id="A0A1H1AZU9"/>
<evidence type="ECO:0000259" key="10">
    <source>
        <dbReference type="Pfam" id="PF07730"/>
    </source>
</evidence>
<gene>
    <name evidence="11" type="ORF">SAMN04489742_1168</name>
</gene>
<evidence type="ECO:0000256" key="7">
    <source>
        <dbReference type="ARBA" id="ARBA00022840"/>
    </source>
</evidence>
<keyword evidence="9" id="KW-1133">Transmembrane helix</keyword>
<dbReference type="PANTHER" id="PTHR24421">
    <property type="entry name" value="NITRATE/NITRITE SENSOR PROTEIN NARX-RELATED"/>
    <property type="match status" value="1"/>
</dbReference>
<dbReference type="Proteomes" id="UP000181917">
    <property type="component" value="Unassembled WGS sequence"/>
</dbReference>
<evidence type="ECO:0000256" key="8">
    <source>
        <dbReference type="ARBA" id="ARBA00023012"/>
    </source>
</evidence>
<dbReference type="Gene3D" id="3.30.565.10">
    <property type="entry name" value="Histidine kinase-like ATPase, C-terminal domain"/>
    <property type="match status" value="1"/>
</dbReference>
<dbReference type="STRING" id="37928.SAMN04489742_1168"/>
<dbReference type="KEGG" id="acry:AC20117_11495"/>
<keyword evidence="5" id="KW-0547">Nucleotide-binding</keyword>
<evidence type="ECO:0000256" key="3">
    <source>
        <dbReference type="ARBA" id="ARBA00022553"/>
    </source>
</evidence>
<dbReference type="PANTHER" id="PTHR24421:SF10">
    <property type="entry name" value="NITRATE_NITRITE SENSOR PROTEIN NARQ"/>
    <property type="match status" value="1"/>
</dbReference>
<proteinExistence type="predicted"/>
<feature type="transmembrane region" description="Helical" evidence="9">
    <location>
        <begin position="160"/>
        <end position="182"/>
    </location>
</feature>
<evidence type="ECO:0000313" key="11">
    <source>
        <dbReference type="EMBL" id="SDQ45187.1"/>
    </source>
</evidence>
<keyword evidence="3" id="KW-0597">Phosphoprotein</keyword>
<keyword evidence="12" id="KW-1185">Reference proteome</keyword>
<feature type="transmembrane region" description="Helical" evidence="9">
    <location>
        <begin position="20"/>
        <end position="39"/>
    </location>
</feature>
<keyword evidence="9" id="KW-0472">Membrane</keyword>
<keyword evidence="7" id="KW-0067">ATP-binding</keyword>
<evidence type="ECO:0000313" key="12">
    <source>
        <dbReference type="Proteomes" id="UP000181917"/>
    </source>
</evidence>
<keyword evidence="6 11" id="KW-0418">Kinase</keyword>
<feature type="domain" description="Signal transduction histidine kinase subgroup 3 dimerisation and phosphoacceptor" evidence="10">
    <location>
        <begin position="211"/>
        <end position="275"/>
    </location>
</feature>
<dbReference type="EMBL" id="FNKH01000002">
    <property type="protein sequence ID" value="SDQ45187.1"/>
    <property type="molecule type" value="Genomic_DNA"/>
</dbReference>
<protein>
    <recommendedName>
        <fullName evidence="2">histidine kinase</fullName>
        <ecNumber evidence="2">2.7.13.3</ecNumber>
    </recommendedName>
</protein>
<keyword evidence="8" id="KW-0902">Two-component regulatory system</keyword>
<sequence length="430" mass="45409">MADSGRTPAKRAGQVFRHFVFMMIGALLAVPYIAVFIWGTQLAGSPEAGSLSAVVAFILLFVLLTVPALLSVTRALERTAVRELLDVELPEPIGSAAHNRRWRGAAWYLVHLMAGGLTLVAAVFAIPVMVTLSVMPLTGQTRVSDQLSAVLSPFADSTTAVLWSLALGAGIIIFTILTGMALRHWAGVMLGPSPAERLALEEQAARASARRNELARELHDSVGHALTVTTLQATAAQSLLARDPEAAVRAMQAVADTGRAALAELDHVIGILREPEGPGAQPMDGAAGSLVELPGYLDMLARQGLDIERNFDARRLDGLPPVASTAAFKILQEGLTNVLKYASPQQCALTISAEPRMLHLDLSNPVSGVPQLRGGGRGLAGIAERARLAGGSAQTSLTKGIWSLVASFPLDFWQPDGGQPDGAQSVRGRR</sequence>
<dbReference type="GO" id="GO:0005524">
    <property type="term" value="F:ATP binding"/>
    <property type="evidence" value="ECO:0007669"/>
    <property type="project" value="UniProtKB-KW"/>
</dbReference>
<reference evidence="11 12" key="1">
    <citation type="submission" date="2016-10" db="EMBL/GenBank/DDBJ databases">
        <authorList>
            <person name="de Groot N.N."/>
        </authorList>
    </citation>
    <scope>NUCLEOTIDE SEQUENCE [LARGE SCALE GENOMIC DNA]</scope>
    <source>
        <strain evidence="11 12">DSM 20117</strain>
    </source>
</reference>
<organism evidence="11 12">
    <name type="scientific">Crystallibacter crystallopoietes</name>
    <dbReference type="NCBI Taxonomy" id="37928"/>
    <lineage>
        <taxon>Bacteria</taxon>
        <taxon>Bacillati</taxon>
        <taxon>Actinomycetota</taxon>
        <taxon>Actinomycetes</taxon>
        <taxon>Micrococcales</taxon>
        <taxon>Micrococcaceae</taxon>
        <taxon>Crystallibacter</taxon>
    </lineage>
</organism>
<dbReference type="GO" id="GO:0000155">
    <property type="term" value="F:phosphorelay sensor kinase activity"/>
    <property type="evidence" value="ECO:0007669"/>
    <property type="project" value="InterPro"/>
</dbReference>
<dbReference type="Pfam" id="PF07730">
    <property type="entry name" value="HisKA_3"/>
    <property type="match status" value="1"/>
</dbReference>
<evidence type="ECO:0000256" key="1">
    <source>
        <dbReference type="ARBA" id="ARBA00000085"/>
    </source>
</evidence>
<dbReference type="InterPro" id="IPR050482">
    <property type="entry name" value="Sensor_HK_TwoCompSys"/>
</dbReference>
<keyword evidence="9" id="KW-0812">Transmembrane</keyword>
<dbReference type="Gene3D" id="1.20.5.1930">
    <property type="match status" value="1"/>
</dbReference>
<keyword evidence="4" id="KW-0808">Transferase</keyword>